<evidence type="ECO:0000259" key="13">
    <source>
        <dbReference type="PROSITE" id="PS51295"/>
    </source>
</evidence>
<dbReference type="GO" id="GO:0000373">
    <property type="term" value="P:Group II intron splicing"/>
    <property type="evidence" value="ECO:0007669"/>
    <property type="project" value="UniProtKB-ARBA"/>
</dbReference>
<dbReference type="SUPFAM" id="SSF75471">
    <property type="entry name" value="YhbY-like"/>
    <property type="match status" value="3"/>
</dbReference>
<dbReference type="InterPro" id="IPR045278">
    <property type="entry name" value="CRS1/CFM2/CFM3"/>
</dbReference>
<evidence type="ECO:0000256" key="4">
    <source>
        <dbReference type="ARBA" id="ARBA00022664"/>
    </source>
</evidence>
<dbReference type="PANTHER" id="PTHR31846">
    <property type="entry name" value="CRS1 / YHBY (CRM) DOMAIN-CONTAINING PROTEIN"/>
    <property type="match status" value="1"/>
</dbReference>
<keyword evidence="9" id="KW-0687">Ribonucleoprotein</keyword>
<dbReference type="FunFam" id="3.30.110.60:FF:000002">
    <property type="entry name" value="CRS2-associated factor 1, chloroplastic"/>
    <property type="match status" value="2"/>
</dbReference>
<accession>A0A8J5LLT1</accession>
<keyword evidence="4" id="KW-0507">mRNA processing</keyword>
<evidence type="ECO:0000256" key="2">
    <source>
        <dbReference type="ARBA" id="ARBA00022528"/>
    </source>
</evidence>
<dbReference type="EMBL" id="JACMSC010000004">
    <property type="protein sequence ID" value="KAG6524687.1"/>
    <property type="molecule type" value="Genomic_DNA"/>
</dbReference>
<evidence type="ECO:0000256" key="8">
    <source>
        <dbReference type="ARBA" id="ARBA00023187"/>
    </source>
</evidence>
<reference evidence="14 15" key="1">
    <citation type="submission" date="2020-08" db="EMBL/GenBank/DDBJ databases">
        <title>Plant Genome Project.</title>
        <authorList>
            <person name="Zhang R.-G."/>
        </authorList>
    </citation>
    <scope>NUCLEOTIDE SEQUENCE [LARGE SCALE GENOMIC DNA]</scope>
    <source>
        <tissue evidence="14">Rhizome</tissue>
    </source>
</reference>
<dbReference type="GO" id="GO:0009507">
    <property type="term" value="C:chloroplast"/>
    <property type="evidence" value="ECO:0007669"/>
    <property type="project" value="UniProtKB-SubCell"/>
</dbReference>
<evidence type="ECO:0000313" key="15">
    <source>
        <dbReference type="Proteomes" id="UP000734854"/>
    </source>
</evidence>
<feature type="region of interest" description="Disordered" evidence="12">
    <location>
        <begin position="62"/>
        <end position="99"/>
    </location>
</feature>
<comment type="subcellular location">
    <subcellularLocation>
        <location evidence="1">Plastid</location>
        <location evidence="1">Chloroplast</location>
    </subcellularLocation>
</comment>
<feature type="domain" description="CRM" evidence="13">
    <location>
        <begin position="812"/>
        <end position="912"/>
    </location>
</feature>
<evidence type="ECO:0000256" key="6">
    <source>
        <dbReference type="ARBA" id="ARBA00022884"/>
    </source>
</evidence>
<dbReference type="GO" id="GO:0003729">
    <property type="term" value="F:mRNA binding"/>
    <property type="evidence" value="ECO:0007669"/>
    <property type="project" value="InterPro"/>
</dbReference>
<evidence type="ECO:0000256" key="9">
    <source>
        <dbReference type="ARBA" id="ARBA00023274"/>
    </source>
</evidence>
<keyword evidence="2" id="KW-0150">Chloroplast</keyword>
<comment type="caution">
    <text evidence="14">The sequence shown here is derived from an EMBL/GenBank/DDBJ whole genome shotgun (WGS) entry which is preliminary data.</text>
</comment>
<feature type="domain" description="CRM" evidence="13">
    <location>
        <begin position="400"/>
        <end position="496"/>
    </location>
</feature>
<evidence type="ECO:0000256" key="12">
    <source>
        <dbReference type="SAM" id="MobiDB-lite"/>
    </source>
</evidence>
<dbReference type="InterPro" id="IPR035920">
    <property type="entry name" value="YhbY-like_sf"/>
</dbReference>
<gene>
    <name evidence="14" type="ORF">ZIOFF_014622</name>
</gene>
<keyword evidence="7" id="KW-0809">Transit peptide</keyword>
<dbReference type="SMART" id="SM01103">
    <property type="entry name" value="CRS1_YhbY"/>
    <property type="match status" value="3"/>
</dbReference>
<keyword evidence="6 10" id="KW-0694">RNA-binding</keyword>
<evidence type="ECO:0000256" key="7">
    <source>
        <dbReference type="ARBA" id="ARBA00022946"/>
    </source>
</evidence>
<protein>
    <recommendedName>
        <fullName evidence="13">CRM domain-containing protein</fullName>
    </recommendedName>
</protein>
<evidence type="ECO:0000256" key="5">
    <source>
        <dbReference type="ARBA" id="ARBA00022737"/>
    </source>
</evidence>
<dbReference type="PROSITE" id="PS51295">
    <property type="entry name" value="CRM"/>
    <property type="match status" value="3"/>
</dbReference>
<evidence type="ECO:0000256" key="11">
    <source>
        <dbReference type="SAM" id="Coils"/>
    </source>
</evidence>
<evidence type="ECO:0000256" key="10">
    <source>
        <dbReference type="PROSITE-ProRule" id="PRU00626"/>
    </source>
</evidence>
<feature type="compositionally biased region" description="Basic residues" evidence="12">
    <location>
        <begin position="84"/>
        <end position="93"/>
    </location>
</feature>
<dbReference type="Gene3D" id="3.30.110.60">
    <property type="entry name" value="YhbY-like"/>
    <property type="match status" value="3"/>
</dbReference>
<keyword evidence="3" id="KW-0934">Plastid</keyword>
<evidence type="ECO:0000256" key="1">
    <source>
        <dbReference type="ARBA" id="ARBA00004229"/>
    </source>
</evidence>
<keyword evidence="15" id="KW-1185">Reference proteome</keyword>
<keyword evidence="11" id="KW-0175">Coiled coil</keyword>
<dbReference type="InterPro" id="IPR001890">
    <property type="entry name" value="RNA-binding_CRM"/>
</dbReference>
<dbReference type="AlphaFoldDB" id="A0A8J5LLT1"/>
<feature type="compositionally biased region" description="Basic and acidic residues" evidence="12">
    <location>
        <begin position="74"/>
        <end position="83"/>
    </location>
</feature>
<feature type="domain" description="CRM" evidence="13">
    <location>
        <begin position="600"/>
        <end position="697"/>
    </location>
</feature>
<feature type="coiled-coil region" evidence="11">
    <location>
        <begin position="932"/>
        <end position="959"/>
    </location>
</feature>
<organism evidence="14 15">
    <name type="scientific">Zingiber officinale</name>
    <name type="common">Ginger</name>
    <name type="synonym">Amomum zingiber</name>
    <dbReference type="NCBI Taxonomy" id="94328"/>
    <lineage>
        <taxon>Eukaryota</taxon>
        <taxon>Viridiplantae</taxon>
        <taxon>Streptophyta</taxon>
        <taxon>Embryophyta</taxon>
        <taxon>Tracheophyta</taxon>
        <taxon>Spermatophyta</taxon>
        <taxon>Magnoliopsida</taxon>
        <taxon>Liliopsida</taxon>
        <taxon>Zingiberales</taxon>
        <taxon>Zingiberaceae</taxon>
        <taxon>Zingiber</taxon>
    </lineage>
</organism>
<proteinExistence type="predicted"/>
<evidence type="ECO:0000313" key="14">
    <source>
        <dbReference type="EMBL" id="KAG6524687.1"/>
    </source>
</evidence>
<name>A0A8J5LLT1_ZINOF</name>
<dbReference type="PANTHER" id="PTHR31846:SF7">
    <property type="entry name" value="CRS1 _ YHBY (CRM) DOMAIN-CONTAINING PROTEIN"/>
    <property type="match status" value="1"/>
</dbReference>
<dbReference type="GO" id="GO:0006397">
    <property type="term" value="P:mRNA processing"/>
    <property type="evidence" value="ECO:0007669"/>
    <property type="project" value="UniProtKB-KW"/>
</dbReference>
<evidence type="ECO:0000256" key="3">
    <source>
        <dbReference type="ARBA" id="ARBA00022640"/>
    </source>
</evidence>
<dbReference type="GO" id="GO:1990904">
    <property type="term" value="C:ribonucleoprotein complex"/>
    <property type="evidence" value="ECO:0007669"/>
    <property type="project" value="UniProtKB-KW"/>
</dbReference>
<keyword evidence="8" id="KW-0508">mRNA splicing</keyword>
<keyword evidence="5" id="KW-0677">Repeat</keyword>
<dbReference type="Pfam" id="PF01985">
    <property type="entry name" value="CRS1_YhbY"/>
    <property type="match status" value="3"/>
</dbReference>
<sequence>MALAFACFPLNPCPPLSPPSLLPSSSSSSSIMVVHSTQRSILTSSNFCCSVVRPSAGRLRCSDEEFPEDGPIDFETKEKDMEKTRKRRKRKPRPSFNAQTLERWPVKVSSSRSALDQKFQISLDAPFSQPLDECGAPVMEFGASNEKVDEERGGSRLRLIIEKLNATESGKSSDSDLLYESFGNSVDAVPPMANRIVGIPFGMQTKKSAPWAHAAKHDEDGIRYGNYSEALVKNIDFGKDYVKPKELNLVVDKGRSFNYGDPINVSLEEEFPVLSSDMDALSCPAVSVPFGEEIFSSQEADLDSKVADKSPVRDDELSEKRREYCVRENAERFNDHKCSSSSNVGIGVSISSENLDMLLVLNSGHDDLDVASPVPLPWEREIDSMEGEQLQRSNTELAERTIPEPELRRLRNTSLKMKERMTVGPAGVTEAVVKCIHEKWKEVEVIKLRFEGPANLNMKRTHEILEIKTGGVVIWRSGRSVVLYRGMAYQLPCIQTYSKLSDASSSHNPSMGDCSNLIIYNQAETSGAISGSSKADSMTYENLSEGSPATAYIDSLLDRLGPRCKDWSGCNPLPVDADLLPGLVPGYKPPFRLLPYKTRRSLRDKEMTVLRRLAGTMPPHFVLGRNRQLQGLAAAIVKLWEKSSIAKIAIKRGIPNTSNERMAEEIKKLTGGVLLYRNKEYIVLYRGNDFMAPSIREVLIEKEKLANIHYDGEEVARLRASTLVADVKSDKGPLVAGTLAETMEAKRRWGKPLNPEESEMAKKNMVLTKHASLVRYLERKLVFAKLKVRKAEKALRKVQEFLQPADLPTDLEIVTDEERALFRTIGLKMKGALLLGRRGIFDGTVENMHLNWKNNELVKILVKGKNFKQVKHIAISLEAESGGVLISLDKTTKGYAIIFYRSKNYQRPQIIKPRNLLTRRQALARSIELQRREALLHHISTLQDQIQMLKSQLDHMQGDEGGNQVLNVQVNLTSCSDNKNQVEVSMQIVVL</sequence>
<dbReference type="Proteomes" id="UP000734854">
    <property type="component" value="Unassembled WGS sequence"/>
</dbReference>